<dbReference type="SUPFAM" id="SSF55785">
    <property type="entry name" value="PYP-like sensor domain (PAS domain)"/>
    <property type="match status" value="1"/>
</dbReference>
<evidence type="ECO:0000256" key="10">
    <source>
        <dbReference type="SAM" id="MobiDB-lite"/>
    </source>
</evidence>
<evidence type="ECO:0000256" key="6">
    <source>
        <dbReference type="ARBA" id="ARBA00022777"/>
    </source>
</evidence>
<evidence type="ECO:0000256" key="11">
    <source>
        <dbReference type="SAM" id="Phobius"/>
    </source>
</evidence>
<dbReference type="Pfam" id="PF00512">
    <property type="entry name" value="HisKA"/>
    <property type="match status" value="1"/>
</dbReference>
<feature type="domain" description="Histidine kinase" evidence="12">
    <location>
        <begin position="402"/>
        <end position="610"/>
    </location>
</feature>
<dbReference type="InterPro" id="IPR035965">
    <property type="entry name" value="PAS-like_dom_sf"/>
</dbReference>
<dbReference type="PANTHER" id="PTHR43065:SF10">
    <property type="entry name" value="PEROXIDE STRESS-ACTIVATED HISTIDINE KINASE MAK3"/>
    <property type="match status" value="1"/>
</dbReference>
<name>A0ABW1EM81_9BACT</name>
<keyword evidence="11" id="KW-0472">Membrane</keyword>
<evidence type="ECO:0000313" key="14">
    <source>
        <dbReference type="EMBL" id="MFC5864518.1"/>
    </source>
</evidence>
<keyword evidence="4" id="KW-0808">Transferase</keyword>
<dbReference type="GO" id="GO:0016301">
    <property type="term" value="F:kinase activity"/>
    <property type="evidence" value="ECO:0007669"/>
    <property type="project" value="UniProtKB-KW"/>
</dbReference>
<dbReference type="InterPro" id="IPR003661">
    <property type="entry name" value="HisK_dim/P_dom"/>
</dbReference>
<dbReference type="SMART" id="SM00388">
    <property type="entry name" value="HisKA"/>
    <property type="match status" value="1"/>
</dbReference>
<feature type="coiled-coil region" evidence="9">
    <location>
        <begin position="244"/>
        <end position="271"/>
    </location>
</feature>
<evidence type="ECO:0000256" key="3">
    <source>
        <dbReference type="ARBA" id="ARBA00022553"/>
    </source>
</evidence>
<keyword evidence="8" id="KW-0902">Two-component regulatory system</keyword>
<protein>
    <recommendedName>
        <fullName evidence="2">histidine kinase</fullName>
        <ecNumber evidence="2">2.7.13.3</ecNumber>
    </recommendedName>
</protein>
<keyword evidence="11" id="KW-1133">Transmembrane helix</keyword>
<evidence type="ECO:0000259" key="13">
    <source>
        <dbReference type="PROSITE" id="PS50112"/>
    </source>
</evidence>
<keyword evidence="9" id="KW-0175">Coiled coil</keyword>
<keyword evidence="15" id="KW-1185">Reference proteome</keyword>
<reference evidence="15" key="1">
    <citation type="journal article" date="2019" name="Int. J. Syst. Evol. Microbiol.">
        <title>The Global Catalogue of Microorganisms (GCM) 10K type strain sequencing project: providing services to taxonomists for standard genome sequencing and annotation.</title>
        <authorList>
            <consortium name="The Broad Institute Genomics Platform"/>
            <consortium name="The Broad Institute Genome Sequencing Center for Infectious Disease"/>
            <person name="Wu L."/>
            <person name="Ma J."/>
        </authorList>
    </citation>
    <scope>NUCLEOTIDE SEQUENCE [LARGE SCALE GENOMIC DNA]</scope>
    <source>
        <strain evidence="15">JCM 4087</strain>
    </source>
</reference>
<dbReference type="PANTHER" id="PTHR43065">
    <property type="entry name" value="SENSOR HISTIDINE KINASE"/>
    <property type="match status" value="1"/>
</dbReference>
<dbReference type="SUPFAM" id="SSF55874">
    <property type="entry name" value="ATPase domain of HSP90 chaperone/DNA topoisomerase II/histidine kinase"/>
    <property type="match status" value="1"/>
</dbReference>
<dbReference type="Gene3D" id="3.30.450.20">
    <property type="entry name" value="PAS domain"/>
    <property type="match status" value="1"/>
</dbReference>
<dbReference type="Proteomes" id="UP001596091">
    <property type="component" value="Unassembled WGS sequence"/>
</dbReference>
<dbReference type="InterPro" id="IPR004358">
    <property type="entry name" value="Sig_transdc_His_kin-like_C"/>
</dbReference>
<dbReference type="SUPFAM" id="SSF47384">
    <property type="entry name" value="Homodimeric domain of signal transducing histidine kinase"/>
    <property type="match status" value="1"/>
</dbReference>
<feature type="transmembrane region" description="Helical" evidence="11">
    <location>
        <begin position="192"/>
        <end position="214"/>
    </location>
</feature>
<dbReference type="PRINTS" id="PR00344">
    <property type="entry name" value="BCTRLSENSOR"/>
</dbReference>
<evidence type="ECO:0000256" key="5">
    <source>
        <dbReference type="ARBA" id="ARBA00022741"/>
    </source>
</evidence>
<organism evidence="14 15">
    <name type="scientific">Acidicapsa dinghuensis</name>
    <dbReference type="NCBI Taxonomy" id="2218256"/>
    <lineage>
        <taxon>Bacteria</taxon>
        <taxon>Pseudomonadati</taxon>
        <taxon>Acidobacteriota</taxon>
        <taxon>Terriglobia</taxon>
        <taxon>Terriglobales</taxon>
        <taxon>Acidobacteriaceae</taxon>
        <taxon>Acidicapsa</taxon>
    </lineage>
</organism>
<sequence>MSLKTKLVLAITSLVFLTTTVLSLVYMSQLLQAVVNQSYETNVIVAQEVWYALQQALENGLRNDAITPGDKAQLRNLVADAIRKDESLNGAMNSALRYSPTIYDVSIGDTDDRALLTTRAGGQDQPLPIRENYETLRDSNAVELLKAVFGPIKVYDVIIPLQRNGEPFATVRVGVRSSLLRTQYEPLARRTLTLMSLALVISLVIAFFLANLALRPIEELNLQLDYWTPLAEDPPAEEQRFDTVAKVSNKIERIGQRMRNVEEVFSALKENLDQVLGNLQDGLMLFTADGRTVLVSDAVARFLGVNRNELLNLQAKEIFDRSTVLGRLIREAWDAGMSLVKEEVTIEAGNRIEVSLDFIHDDGTRGGLGALLTLHDVESVQVIESELELSRRLSAIGRLTSGVGHEVKNPINAIVVHLELLKTKLGNAAAPAVRHLDVIDSEIHRLDRVVQTLVDFSRPVEVRLIEYDLRDVVSDIVALSAEEMSMRNVHLTSYLPPYPVPVKIDVDLLKQALLNVMQNGAQSMPEGGNLQIRLLEEGKLGIIEIKDEGTGISQELRDKIFDLYFTTKREGSGIGLAMTYRILQLHHGSIDVQSEVGRGSVFQLRIPLSATDRGRRHPQPTALERTKGFKE</sequence>
<dbReference type="InterPro" id="IPR036097">
    <property type="entry name" value="HisK_dim/P_sf"/>
</dbReference>
<evidence type="ECO:0000256" key="2">
    <source>
        <dbReference type="ARBA" id="ARBA00012438"/>
    </source>
</evidence>
<dbReference type="PROSITE" id="PS50109">
    <property type="entry name" value="HIS_KIN"/>
    <property type="match status" value="1"/>
</dbReference>
<evidence type="ECO:0000259" key="12">
    <source>
        <dbReference type="PROSITE" id="PS50109"/>
    </source>
</evidence>
<dbReference type="Gene3D" id="1.10.287.130">
    <property type="match status" value="1"/>
</dbReference>
<comment type="caution">
    <text evidence="14">The sequence shown here is derived from an EMBL/GenBank/DDBJ whole genome shotgun (WGS) entry which is preliminary data.</text>
</comment>
<feature type="region of interest" description="Disordered" evidence="10">
    <location>
        <begin position="611"/>
        <end position="631"/>
    </location>
</feature>
<accession>A0ABW1EM81</accession>
<dbReference type="SMART" id="SM00387">
    <property type="entry name" value="HATPase_c"/>
    <property type="match status" value="1"/>
</dbReference>
<dbReference type="Pfam" id="PF02518">
    <property type="entry name" value="HATPase_c"/>
    <property type="match status" value="1"/>
</dbReference>
<evidence type="ECO:0000256" key="8">
    <source>
        <dbReference type="ARBA" id="ARBA00023012"/>
    </source>
</evidence>
<keyword evidence="11" id="KW-0812">Transmembrane</keyword>
<keyword evidence="6 14" id="KW-0418">Kinase</keyword>
<keyword evidence="5" id="KW-0547">Nucleotide-binding</keyword>
<evidence type="ECO:0000256" key="9">
    <source>
        <dbReference type="SAM" id="Coils"/>
    </source>
</evidence>
<proteinExistence type="predicted"/>
<keyword evidence="3" id="KW-0597">Phosphoprotein</keyword>
<dbReference type="RefSeq" id="WP_263333062.1">
    <property type="nucleotide sequence ID" value="NZ_JAGSYH010000001.1"/>
</dbReference>
<evidence type="ECO:0000313" key="15">
    <source>
        <dbReference type="Proteomes" id="UP001596091"/>
    </source>
</evidence>
<gene>
    <name evidence="14" type="ORF">ACFPT7_19580</name>
</gene>
<dbReference type="InterPro" id="IPR000014">
    <property type="entry name" value="PAS"/>
</dbReference>
<evidence type="ECO:0000256" key="7">
    <source>
        <dbReference type="ARBA" id="ARBA00022840"/>
    </source>
</evidence>
<comment type="catalytic activity">
    <reaction evidence="1">
        <text>ATP + protein L-histidine = ADP + protein N-phospho-L-histidine.</text>
        <dbReference type="EC" id="2.7.13.3"/>
    </reaction>
</comment>
<dbReference type="InterPro" id="IPR005467">
    <property type="entry name" value="His_kinase_dom"/>
</dbReference>
<dbReference type="InterPro" id="IPR036890">
    <property type="entry name" value="HATPase_C_sf"/>
</dbReference>
<evidence type="ECO:0000256" key="4">
    <source>
        <dbReference type="ARBA" id="ARBA00022679"/>
    </source>
</evidence>
<dbReference type="InterPro" id="IPR003594">
    <property type="entry name" value="HATPase_dom"/>
</dbReference>
<feature type="domain" description="PAS" evidence="13">
    <location>
        <begin position="268"/>
        <end position="312"/>
    </location>
</feature>
<dbReference type="CDD" id="cd00082">
    <property type="entry name" value="HisKA"/>
    <property type="match status" value="1"/>
</dbReference>
<dbReference type="EC" id="2.7.13.3" evidence="2"/>
<evidence type="ECO:0000256" key="1">
    <source>
        <dbReference type="ARBA" id="ARBA00000085"/>
    </source>
</evidence>
<dbReference type="Gene3D" id="3.30.565.10">
    <property type="entry name" value="Histidine kinase-like ATPase, C-terminal domain"/>
    <property type="match status" value="1"/>
</dbReference>
<keyword evidence="7" id="KW-0067">ATP-binding</keyword>
<dbReference type="EMBL" id="JBHSPH010000010">
    <property type="protein sequence ID" value="MFC5864518.1"/>
    <property type="molecule type" value="Genomic_DNA"/>
</dbReference>
<dbReference type="PROSITE" id="PS50112">
    <property type="entry name" value="PAS"/>
    <property type="match status" value="1"/>
</dbReference>